<dbReference type="InterPro" id="IPR032585">
    <property type="entry name" value="DUF4912"/>
</dbReference>
<dbReference type="Gene3D" id="3.40.190.10">
    <property type="entry name" value="Periplasmic binding protein-like II"/>
    <property type="match status" value="2"/>
</dbReference>
<feature type="domain" description="PBP" evidence="3">
    <location>
        <begin position="70"/>
        <end position="296"/>
    </location>
</feature>
<evidence type="ECO:0000313" key="4">
    <source>
        <dbReference type="EMBL" id="GBG17394.1"/>
    </source>
</evidence>
<dbReference type="Pfam" id="PF16258">
    <property type="entry name" value="DUF4912"/>
    <property type="match status" value="3"/>
</dbReference>
<reference evidence="4 5" key="1">
    <citation type="submission" date="2017-06" db="EMBL/GenBank/DDBJ databases">
        <title>Genome sequencing of cyanobaciteial culture collection at National Institute for Environmental Studies (NIES).</title>
        <authorList>
            <person name="Hirose Y."/>
            <person name="Shimura Y."/>
            <person name="Fujisawa T."/>
            <person name="Nakamura Y."/>
            <person name="Kawachi M."/>
        </authorList>
    </citation>
    <scope>NUCLEOTIDE SEQUENCE [LARGE SCALE GENOMIC DNA]</scope>
    <source>
        <strain evidence="4 5">NIES-4072</strain>
    </source>
</reference>
<dbReference type="Pfam" id="PF12849">
    <property type="entry name" value="PBP_like_2"/>
    <property type="match status" value="1"/>
</dbReference>
<feature type="region of interest" description="Disordered" evidence="2">
    <location>
        <begin position="642"/>
        <end position="671"/>
    </location>
</feature>
<dbReference type="InterPro" id="IPR050811">
    <property type="entry name" value="Phosphate_ABC_transporter"/>
</dbReference>
<dbReference type="EMBL" id="BDUD01000001">
    <property type="protein sequence ID" value="GBG17394.1"/>
    <property type="molecule type" value="Genomic_DNA"/>
</dbReference>
<dbReference type="InterPro" id="IPR024370">
    <property type="entry name" value="PBP_domain"/>
</dbReference>
<evidence type="ECO:0000259" key="3">
    <source>
        <dbReference type="Pfam" id="PF12849"/>
    </source>
</evidence>
<evidence type="ECO:0000256" key="2">
    <source>
        <dbReference type="SAM" id="MobiDB-lite"/>
    </source>
</evidence>
<organism evidence="4 5">
    <name type="scientific">Nostoc commune NIES-4072</name>
    <dbReference type="NCBI Taxonomy" id="2005467"/>
    <lineage>
        <taxon>Bacteria</taxon>
        <taxon>Bacillati</taxon>
        <taxon>Cyanobacteriota</taxon>
        <taxon>Cyanophyceae</taxon>
        <taxon>Nostocales</taxon>
        <taxon>Nostocaceae</taxon>
        <taxon>Nostoc</taxon>
    </lineage>
</organism>
<keyword evidence="1" id="KW-0732">Signal</keyword>
<feature type="compositionally biased region" description="Basic and acidic residues" evidence="2">
    <location>
        <begin position="397"/>
        <end position="407"/>
    </location>
</feature>
<comment type="caution">
    <text evidence="4">The sequence shown here is derived from an EMBL/GenBank/DDBJ whole genome shotgun (WGS) entry which is preliminary data.</text>
</comment>
<accession>A0A2R5FP40</accession>
<evidence type="ECO:0000313" key="5">
    <source>
        <dbReference type="Proteomes" id="UP000245124"/>
    </source>
</evidence>
<dbReference type="SUPFAM" id="SSF53850">
    <property type="entry name" value="Periplasmic binding protein-like II"/>
    <property type="match status" value="1"/>
</dbReference>
<feature type="compositionally biased region" description="Polar residues" evidence="2">
    <location>
        <begin position="659"/>
        <end position="670"/>
    </location>
</feature>
<keyword evidence="5" id="KW-1185">Reference proteome</keyword>
<feature type="region of interest" description="Disordered" evidence="2">
    <location>
        <begin position="459"/>
        <end position="488"/>
    </location>
</feature>
<name>A0A2R5FP40_NOSCO</name>
<gene>
    <name evidence="4" type="ORF">NIES4072_10500</name>
</gene>
<protein>
    <recommendedName>
        <fullName evidence="3">PBP domain-containing protein</fullName>
    </recommendedName>
</protein>
<evidence type="ECO:0000256" key="1">
    <source>
        <dbReference type="ARBA" id="ARBA00022729"/>
    </source>
</evidence>
<feature type="region of interest" description="Disordered" evidence="2">
    <location>
        <begin position="397"/>
        <end position="416"/>
    </location>
</feature>
<dbReference type="PANTHER" id="PTHR30570">
    <property type="entry name" value="PERIPLASMIC PHOSPHATE BINDING COMPONENT OF PHOSPHATE ABC TRANSPORTER"/>
    <property type="match status" value="1"/>
</dbReference>
<proteinExistence type="predicted"/>
<dbReference type="Proteomes" id="UP000245124">
    <property type="component" value="Unassembled WGS sequence"/>
</dbReference>
<dbReference type="PANTHER" id="PTHR30570:SF1">
    <property type="entry name" value="PHOSPHATE-BINDING PROTEIN PSTS"/>
    <property type="match status" value="1"/>
</dbReference>
<sequence>MIKAGRLSIFYFNKRHMWQQEKKDISIVRLVLWLTLATTPMAASLLVSEPMLAQSKPEAPSFTLPQAVQNGATVRIDGSSSLGAINQSLKENFEKQFSGAKVEVAANGTDTALKELLDGKIDIAAMGRGLTPAEKAQGLEQLRLRREKIAIVVGADNPFKGNLTSRQFARIFRGQITNWSQLGGPPGKIRLIDHPNTSETRNTFRTYPAFKTAEFATGPNATQLTEDNTAEIIKQLGKDGISYVLANDVSKLKGVRVLRLDKALPDDEKYPFSQPLVYVYKKNPSLSTVDFLGFTLADPGKKAIEQGRTAEAEAIATNVLQPVTASSGVQTTPAATPSPSATTSAFAEQPFVAPATAQPSPIINRETPFWLLLPLFFTPVAGAFLWWVLGKRPLSTEKIDNLPESDPRPPSTEDGEMAVLNASTSSSINGAMLEQQPVPHLQEQESSDRTPFNIYAQTESDLTQNATQGTSNLVREETNGTSNSYEDTTSGVANGSENNNLGAAALTNGAALATGIGAASWPAFNNKETETDAITETDNQGNYTEANNPESDSDEITWDSDEIEWDIEAPAAVVNTSYPHLLNIPESDVELPLSEETAPLPDLPDVPEITSDFAYWDTEINEDHIDEQLQAELNWLESITSTEDTDSVDELPSLDSEESTANLEPSTAQTSSLLDLPELSEEDVFNVIADAAEPTVNLPKEESQAEPIVEESIAETDSAALAGAAVAASIGIAGWTTISGSNPQRETDTTVENVPIAAETTVDLIDAEEESSILLIPHTSTSVHVSWEISELKKAALRQQGGSQLVVQLYDATGIDLSYQSPQFVQQYECDETAHDRFVEIPISDRDYIAEIGYIADGNRWLFIARSAIVRVFSPILPDPVVDHVAISDETDIHLLDAQEEISEEESSIVLTPHTSTLAHVSWEISETKKAALYQQGGSQLVVRLYDATGIDLSYQSPHLVHEYECDETAHDRFVEIPISDRDYIAEIGYVAYGEYWLFIARSAIVRVFSPVATDPIVEDVALANETPIVHRNSTVEDVALASETPVVHTDSSVEDVALTSETPVVHTDSSVEDVALASETPIDLVDVQEESSEEESSILLTPRTPKWAYVSWHISKAQNEALRQQGGSQLVVRLYDVTGIDLSYQSPQLVQQYECEEVARDRFVAIPVSDRDYMVEIGYIASSDAYGGELRWLLIARSPNVRVFSHSHEDFWFVADAELIIHGATQPNTSVNIGGHSIKIKPDGTFHLRLPFSDGLMDYLITVAADGESTKTIHKKFSQETSES</sequence>